<dbReference type="EMBL" id="CP031217">
    <property type="protein sequence ID" value="AXH11515.1"/>
    <property type="molecule type" value="Genomic_DNA"/>
</dbReference>
<dbReference type="Gene3D" id="3.30.450.20">
    <property type="entry name" value="PAS domain"/>
    <property type="match status" value="2"/>
</dbReference>
<sequence length="793" mass="92981">MKKPKFFLKIKPTISFILILLIASVIVITLSLQYYFSKDLAFNATENNFKITAEKIEQKIITFDKSNSDILTTIIHSEEMKEFPKVGENHRLLKQLTVILENKKHIYAIYAGNKKGEFFEVINLNVSEKLRAKYEVSNEIKWLIIKIYEEDGKKVKYEEYLDKDLIILKTIKKQTKYNPSIRPWFKKAFSTKNVIKTKPYKYTNFDELGITYAKKIKNNDIVLGVDVLLNSISTFLDKQTHIEDKQILIFQDDSKIIAAANLANNTKTVPYKQLIAFSKDKKIQTLNFNLKLEKEYFVYYSVIKTEFKNKDYLAILIPIDTIMKPFIDKIYNSFLITLLILTLTIPLIWYSTRILVEPIQKLEKENEKISNRKFDDVNLIKTRIKEYHELSLSLHSMSVSIKEYELKQEELMDSFIKLIASAIDAKSKYTGGHCERVPVLTIALADAASKSQEGIFKDFNLKTKDEKRELSVAAWLHDCGKVTTPEYVVDKATKLETLYNRIHEIRTRFEVIHRDLTIKMYENVLSGADKEKEEQLLKEEHKKLFEEFKIVATANIGGEFMDEKDIKKIDEISQRKWTKYFNDTLGLSQDELSRIDDKNRVFPKEENLLVDKKEHLIERKYFSQEEFEKFRFKMEVPKYLYNLGEVYNLTIKKGTLTEEERFKINEHMIMSIKMLEQLPFPKILEKVPEYAGAHHETLIGTGYPRKLIKEQMSIPARIMAVADIFEALTAADRPYKEAKTLSESIKILSFMVKDKHIDEDIFKLFLTSGVYKEYALKYLKKEQLDEIDISKYL</sequence>
<reference evidence="4 6" key="1">
    <citation type="submission" date="2017-10" db="EMBL/GenBank/DDBJ databases">
        <title>Genomics of the genus Arcobacter.</title>
        <authorList>
            <person name="Perez-Cataluna A."/>
            <person name="Figueras M.J."/>
        </authorList>
    </citation>
    <scope>NUCLEOTIDE SEQUENCE [LARGE SCALE GENOMIC DNA]</scope>
    <source>
        <strain evidence="4 6">CECT 7835</strain>
    </source>
</reference>
<dbReference type="AlphaFoldDB" id="A0AAX2A519"/>
<dbReference type="CDD" id="cd00077">
    <property type="entry name" value="HDc"/>
    <property type="match status" value="1"/>
</dbReference>
<accession>A0AAX2A519</accession>
<evidence type="ECO:0000313" key="6">
    <source>
        <dbReference type="Proteomes" id="UP000289193"/>
    </source>
</evidence>
<dbReference type="SUPFAM" id="SSF109604">
    <property type="entry name" value="HD-domain/PDEase-like"/>
    <property type="match status" value="2"/>
</dbReference>
<dbReference type="Gene3D" id="6.10.340.10">
    <property type="match status" value="1"/>
</dbReference>
<feature type="transmembrane region" description="Helical" evidence="1">
    <location>
        <begin position="12"/>
        <end position="36"/>
    </location>
</feature>
<dbReference type="PANTHER" id="PTHR45228">
    <property type="entry name" value="CYCLIC DI-GMP PHOSPHODIESTERASE TM_0186-RELATED"/>
    <property type="match status" value="1"/>
</dbReference>
<keyword evidence="6" id="KW-1185">Reference proteome</keyword>
<dbReference type="Proteomes" id="UP000253850">
    <property type="component" value="Chromosome"/>
</dbReference>
<protein>
    <submittedName>
        <fullName evidence="4">Amino acid ABC transporter</fullName>
    </submittedName>
    <submittedName>
        <fullName evidence="3">C-di-GMP phosphodiesterase, class II (HD-GYP domain)</fullName>
    </submittedName>
</protein>
<dbReference type="KEGG" id="hbv:ABIV_0494"/>
<feature type="domain" description="HD-GYP" evidence="2">
    <location>
        <begin position="566"/>
        <end position="781"/>
    </location>
</feature>
<gene>
    <name evidence="3" type="ORF">ABIV_0494</name>
    <name evidence="4" type="ORF">CRV05_10245</name>
</gene>
<dbReference type="Pfam" id="PF13487">
    <property type="entry name" value="HD_5"/>
    <property type="match status" value="1"/>
</dbReference>
<dbReference type="PROSITE" id="PS51832">
    <property type="entry name" value="HD_GYP"/>
    <property type="match status" value="1"/>
</dbReference>
<evidence type="ECO:0000313" key="5">
    <source>
        <dbReference type="Proteomes" id="UP000253850"/>
    </source>
</evidence>
<dbReference type="EMBL" id="PDKM01000006">
    <property type="protein sequence ID" value="RXK09302.1"/>
    <property type="molecule type" value="Genomic_DNA"/>
</dbReference>
<dbReference type="Proteomes" id="UP000289193">
    <property type="component" value="Unassembled WGS sequence"/>
</dbReference>
<name>A0AAX2A519_9BACT</name>
<dbReference type="RefSeq" id="WP_114838388.1">
    <property type="nucleotide sequence ID" value="NZ_CP031217.1"/>
</dbReference>
<dbReference type="InterPro" id="IPR037522">
    <property type="entry name" value="HD_GYP_dom"/>
</dbReference>
<evidence type="ECO:0000256" key="1">
    <source>
        <dbReference type="SAM" id="Phobius"/>
    </source>
</evidence>
<dbReference type="InterPro" id="IPR003607">
    <property type="entry name" value="HD/PDEase_dom"/>
</dbReference>
<organism evidence="4 6">
    <name type="scientific">Halarcobacter bivalviorum</name>
    <dbReference type="NCBI Taxonomy" id="663364"/>
    <lineage>
        <taxon>Bacteria</taxon>
        <taxon>Pseudomonadati</taxon>
        <taxon>Campylobacterota</taxon>
        <taxon>Epsilonproteobacteria</taxon>
        <taxon>Campylobacterales</taxon>
        <taxon>Arcobacteraceae</taxon>
        <taxon>Halarcobacter</taxon>
    </lineage>
</organism>
<keyword evidence="1" id="KW-0812">Transmembrane</keyword>
<dbReference type="InterPro" id="IPR029151">
    <property type="entry name" value="Sensor-like_sf"/>
</dbReference>
<evidence type="ECO:0000313" key="3">
    <source>
        <dbReference type="EMBL" id="AXH11515.1"/>
    </source>
</evidence>
<reference evidence="3 5" key="2">
    <citation type="submission" date="2018-07" db="EMBL/GenBank/DDBJ databases">
        <title>Complete genome of the Arcobacter bivalviorum type strain LMG 26154.</title>
        <authorList>
            <person name="Miller W.G."/>
            <person name="Yee E."/>
            <person name="Bono J.L."/>
        </authorList>
    </citation>
    <scope>NUCLEOTIDE SEQUENCE [LARGE SCALE GENOMIC DNA]</scope>
    <source>
        <strain evidence="3 5">LMG 26154</strain>
    </source>
</reference>
<keyword evidence="1" id="KW-1133">Transmembrane helix</keyword>
<evidence type="ECO:0000313" key="4">
    <source>
        <dbReference type="EMBL" id="RXK09302.1"/>
    </source>
</evidence>
<dbReference type="SMART" id="SM00471">
    <property type="entry name" value="HDc"/>
    <property type="match status" value="1"/>
</dbReference>
<dbReference type="InterPro" id="IPR052020">
    <property type="entry name" value="Cyclic_di-GMP/3'3'-cGAMP_PDE"/>
</dbReference>
<proteinExistence type="predicted"/>
<feature type="transmembrane region" description="Helical" evidence="1">
    <location>
        <begin position="330"/>
        <end position="350"/>
    </location>
</feature>
<dbReference type="SUPFAM" id="SSF103190">
    <property type="entry name" value="Sensory domain-like"/>
    <property type="match status" value="1"/>
</dbReference>
<evidence type="ECO:0000259" key="2">
    <source>
        <dbReference type="PROSITE" id="PS51832"/>
    </source>
</evidence>
<dbReference type="Gene3D" id="1.10.3210.10">
    <property type="entry name" value="Hypothetical protein af1432"/>
    <property type="match status" value="2"/>
</dbReference>
<dbReference type="PANTHER" id="PTHR45228:SF5">
    <property type="entry name" value="CYCLIC DI-GMP PHOSPHODIESTERASE VC_1348-RELATED"/>
    <property type="match status" value="1"/>
</dbReference>
<keyword evidence="1" id="KW-0472">Membrane</keyword>